<evidence type="ECO:0000256" key="1">
    <source>
        <dbReference type="SAM" id="SignalP"/>
    </source>
</evidence>
<evidence type="ECO:0000313" key="2">
    <source>
        <dbReference type="EMBL" id="CAG8443969.1"/>
    </source>
</evidence>
<feature type="signal peptide" evidence="1">
    <location>
        <begin position="1"/>
        <end position="23"/>
    </location>
</feature>
<accession>A0A9N8V5U3</accession>
<gene>
    <name evidence="2" type="ORF">DERYTH_LOCUS67</name>
</gene>
<dbReference type="OrthoDB" id="10612272at2759"/>
<feature type="chain" id="PRO_5040372202" evidence="1">
    <location>
        <begin position="24"/>
        <end position="107"/>
    </location>
</feature>
<protein>
    <submittedName>
        <fullName evidence="2">20134_t:CDS:1</fullName>
    </submittedName>
</protein>
<reference evidence="2" key="1">
    <citation type="submission" date="2021-06" db="EMBL/GenBank/DDBJ databases">
        <authorList>
            <person name="Kallberg Y."/>
            <person name="Tangrot J."/>
            <person name="Rosling A."/>
        </authorList>
    </citation>
    <scope>NUCLEOTIDE SEQUENCE</scope>
    <source>
        <strain evidence="2">MA453B</strain>
    </source>
</reference>
<keyword evidence="1" id="KW-0732">Signal</keyword>
<dbReference type="Gene3D" id="3.50.4.10">
    <property type="entry name" value="Hepatocyte Growth Factor"/>
    <property type="match status" value="1"/>
</dbReference>
<dbReference type="AlphaFoldDB" id="A0A9N8V5U3"/>
<proteinExistence type="predicted"/>
<evidence type="ECO:0000313" key="3">
    <source>
        <dbReference type="Proteomes" id="UP000789405"/>
    </source>
</evidence>
<sequence length="107" mass="11904">MNRQIFLITFFSILLALTIIADARWNNMFYNFVVLANQFPISNATTPQECCNACVNNPSCLQWGMDGRGNCFNYMDTTNLPSICESTTTPEVNSGNIRCGGNQCQTS</sequence>
<dbReference type="Proteomes" id="UP000789405">
    <property type="component" value="Unassembled WGS sequence"/>
</dbReference>
<dbReference type="EMBL" id="CAJVPY010000012">
    <property type="protein sequence ID" value="CAG8443969.1"/>
    <property type="molecule type" value="Genomic_DNA"/>
</dbReference>
<comment type="caution">
    <text evidence="2">The sequence shown here is derived from an EMBL/GenBank/DDBJ whole genome shotgun (WGS) entry which is preliminary data.</text>
</comment>
<organism evidence="2 3">
    <name type="scientific">Dentiscutata erythropus</name>
    <dbReference type="NCBI Taxonomy" id="1348616"/>
    <lineage>
        <taxon>Eukaryota</taxon>
        <taxon>Fungi</taxon>
        <taxon>Fungi incertae sedis</taxon>
        <taxon>Mucoromycota</taxon>
        <taxon>Glomeromycotina</taxon>
        <taxon>Glomeromycetes</taxon>
        <taxon>Diversisporales</taxon>
        <taxon>Gigasporaceae</taxon>
        <taxon>Dentiscutata</taxon>
    </lineage>
</organism>
<keyword evidence="3" id="KW-1185">Reference proteome</keyword>
<name>A0A9N8V5U3_9GLOM</name>